<dbReference type="RefSeq" id="WP_006682279.1">
    <property type="nucleotide sequence ID" value="NZ_CAFB01000037.1"/>
</dbReference>
<accession>G2J8D9</accession>
<protein>
    <submittedName>
        <fullName evidence="1">Putative Alkyl hydroperoxide reductase ahpD</fullName>
        <ecNumber evidence="1">1.11.1.15</ecNumber>
    </submittedName>
</protein>
<dbReference type="STRING" id="1070319.CAGGBEG34_200035"/>
<dbReference type="Gene3D" id="1.20.1290.10">
    <property type="entry name" value="AhpD-like"/>
    <property type="match status" value="1"/>
</dbReference>
<dbReference type="AlphaFoldDB" id="G2J8D9"/>
<dbReference type="SUPFAM" id="SSF69118">
    <property type="entry name" value="AhpD-like"/>
    <property type="match status" value="1"/>
</dbReference>
<evidence type="ECO:0000313" key="1">
    <source>
        <dbReference type="EMBL" id="CCD29036.1"/>
    </source>
</evidence>
<dbReference type="InterPro" id="IPR029032">
    <property type="entry name" value="AhpD-like"/>
</dbReference>
<dbReference type="EMBL" id="CAFB01000037">
    <property type="protein sequence ID" value="CCD29036.1"/>
    <property type="molecule type" value="Genomic_DNA"/>
</dbReference>
<keyword evidence="2" id="KW-1185">Reference proteome</keyword>
<name>G2J8D9_9BURK</name>
<reference evidence="1 2" key="1">
    <citation type="submission" date="2011-08" db="EMBL/GenBank/DDBJ databases">
        <title>The genome of the obligate endobacterium of an arbuscular mycorrhizal fungus reveals an interphylum network of nutritional interactions.</title>
        <authorList>
            <person name="Ghignone S."/>
            <person name="Salvioli A."/>
            <person name="Anca I."/>
            <person name="Lumini E."/>
            <person name="Ortu G."/>
            <person name="Petiti L."/>
            <person name="Cruveiller S."/>
            <person name="Bianciotto V."/>
            <person name="Piffanelli P."/>
            <person name="Lanfranco L."/>
            <person name="Bonfante P."/>
        </authorList>
    </citation>
    <scope>NUCLEOTIDE SEQUENCE [LARGE SCALE GENOMIC DNA]</scope>
    <source>
        <strain evidence="1 2">BEG34</strain>
    </source>
</reference>
<keyword evidence="1" id="KW-0560">Oxidoreductase</keyword>
<dbReference type="Proteomes" id="UP000054051">
    <property type="component" value="Unassembled WGS sequence"/>
</dbReference>
<comment type="caution">
    <text evidence="1">The sequence shown here is derived from an EMBL/GenBank/DDBJ whole genome shotgun (WGS) entry which is preliminary data.</text>
</comment>
<dbReference type="EC" id="1.11.1.15" evidence="1"/>
<proteinExistence type="predicted"/>
<gene>
    <name evidence="1" type="ORF">CAGGBEG34_200035</name>
</gene>
<evidence type="ECO:0000313" key="2">
    <source>
        <dbReference type="Proteomes" id="UP000054051"/>
    </source>
</evidence>
<dbReference type="OrthoDB" id="9801997at2"/>
<organism evidence="1 2">
    <name type="scientific">Candidatus Glomeribacter gigasporarum BEG34</name>
    <dbReference type="NCBI Taxonomy" id="1070319"/>
    <lineage>
        <taxon>Bacteria</taxon>
        <taxon>Pseudomonadati</taxon>
        <taxon>Pseudomonadota</taxon>
        <taxon>Betaproteobacteria</taxon>
        <taxon>Burkholderiales</taxon>
        <taxon>Burkholderiaceae</taxon>
        <taxon>Candidatus Glomeribacter</taxon>
    </lineage>
</organism>
<keyword evidence="1" id="KW-0575">Peroxidase</keyword>
<dbReference type="GO" id="GO:0004601">
    <property type="term" value="F:peroxidase activity"/>
    <property type="evidence" value="ECO:0007669"/>
    <property type="project" value="UniProtKB-KW"/>
</dbReference>
<dbReference type="eggNOG" id="COG0599">
    <property type="taxonomic scope" value="Bacteria"/>
</dbReference>
<sequence>MEFLNTLKDALPDYAKDIRLNIDSAIARSSLENTEAVGVALACAFAAHCRVIVAAIRNAGVLSAEEQNGALTAAALMGMNNIWYPYPEMADDAELNDTLRKEGLNTVQLRDIDRIAATIYAVAQVIAVEHG</sequence>